<dbReference type="InterPro" id="IPR046532">
    <property type="entry name" value="DUF6597"/>
</dbReference>
<dbReference type="EMBL" id="SSXH01000061">
    <property type="protein sequence ID" value="THJ75604.1"/>
    <property type="molecule type" value="Genomic_DNA"/>
</dbReference>
<sequence length="176" mass="18355">MVPRYWTRIAVPADLREVVQTCWYAHTSAGDGWEAKLPGGSFQLVVNLDRDRFTARDGPGGGQFVAGGAALAGALAVPALLDRSERRRVFGISLRPAAGRLVAGAACPQAAAVPLVDLGEVCVAGCCASDCSPCPARPRWPLKSRRCCAAGDASTPIRPRSRLGGCGSPRSPTAWA</sequence>
<dbReference type="OrthoDB" id="2559672at2"/>
<evidence type="ECO:0000313" key="3">
    <source>
        <dbReference type="Proteomes" id="UP000305282"/>
    </source>
</evidence>
<reference evidence="2 3" key="1">
    <citation type="submission" date="2019-04" db="EMBL/GenBank/DDBJ databases">
        <title>Draft genome sequences for three unisolated Alnus-infective Frankia Sp+ strains, AgTrS, AiOr and AvVan, the first sequenced Frankia strains able to sporulate in-planta.</title>
        <authorList>
            <person name="Bethencourt L."/>
            <person name="Vautrin F."/>
            <person name="Taib N."/>
            <person name="Dubost A."/>
            <person name="Castro-Garcia L."/>
            <person name="Imbaud O."/>
            <person name="Abrouk D."/>
            <person name="Fournier P."/>
            <person name="Briolay J."/>
            <person name="Nguyen A."/>
            <person name="Normand P."/>
            <person name="Fernandez M.P."/>
            <person name="Brochier-Armanet C."/>
            <person name="Herrera-Belaroussi A."/>
        </authorList>
    </citation>
    <scope>NUCLEOTIDE SEQUENCE [LARGE SCALE GENOMIC DNA]</scope>
    <source>
        <strain evidence="2 3">AvVan</strain>
    </source>
</reference>
<comment type="caution">
    <text evidence="2">The sequence shown here is derived from an EMBL/GenBank/DDBJ whole genome shotgun (WGS) entry which is preliminary data.</text>
</comment>
<evidence type="ECO:0000313" key="2">
    <source>
        <dbReference type="EMBL" id="THJ75604.1"/>
    </source>
</evidence>
<keyword evidence="3" id="KW-1185">Reference proteome</keyword>
<evidence type="ECO:0000259" key="1">
    <source>
        <dbReference type="Pfam" id="PF20240"/>
    </source>
</evidence>
<name>A0A4S5ET50_9ACTN</name>
<protein>
    <recommendedName>
        <fullName evidence="1">DUF6597 domain-containing protein</fullName>
    </recommendedName>
</protein>
<dbReference type="Pfam" id="PF20240">
    <property type="entry name" value="DUF6597"/>
    <property type="match status" value="1"/>
</dbReference>
<accession>A0A4S5ET50</accession>
<dbReference type="AlphaFoldDB" id="A0A4S5ET50"/>
<proteinExistence type="predicted"/>
<dbReference type="RefSeq" id="WP_136447056.1">
    <property type="nucleotide sequence ID" value="NZ_SSXH01000061.1"/>
</dbReference>
<gene>
    <name evidence="2" type="ORF">E7Y31_04455</name>
</gene>
<organism evidence="2 3">
    <name type="scientific">Candidatus Frankia alpina</name>
    <dbReference type="NCBI Taxonomy" id="2699483"/>
    <lineage>
        <taxon>Bacteria</taxon>
        <taxon>Bacillati</taxon>
        <taxon>Actinomycetota</taxon>
        <taxon>Actinomycetes</taxon>
        <taxon>Frankiales</taxon>
        <taxon>Frankiaceae</taxon>
        <taxon>Frankia</taxon>
    </lineage>
</organism>
<feature type="domain" description="DUF6597" evidence="1">
    <location>
        <begin position="10"/>
        <end position="104"/>
    </location>
</feature>
<dbReference type="Proteomes" id="UP000305282">
    <property type="component" value="Unassembled WGS sequence"/>
</dbReference>